<evidence type="ECO:0000313" key="2">
    <source>
        <dbReference type="EMBL" id="KIL97089.1"/>
    </source>
</evidence>
<dbReference type="STRING" id="272627.CCC_00150"/>
<dbReference type="Proteomes" id="UP000031971">
    <property type="component" value="Unassembled WGS sequence"/>
</dbReference>
<keyword evidence="1" id="KW-0732">Signal</keyword>
<gene>
    <name evidence="2" type="ORF">CCC_00150</name>
</gene>
<protein>
    <submittedName>
        <fullName evidence="2">Uncharacterized protein</fullName>
    </submittedName>
</protein>
<reference evidence="2 3" key="1">
    <citation type="submission" date="2015-01" db="EMBL/GenBank/DDBJ databases">
        <title>Genome Sequence of Magnetospirillum magnetotacticum Strain MS-1.</title>
        <authorList>
            <person name="Marinov G.K."/>
            <person name="Smalley M.D."/>
            <person name="DeSalvo G."/>
        </authorList>
    </citation>
    <scope>NUCLEOTIDE SEQUENCE [LARGE SCALE GENOMIC DNA]</scope>
    <source>
        <strain evidence="2 3">MS-1</strain>
    </source>
</reference>
<name>A0A0C2YBK4_PARME</name>
<comment type="caution">
    <text evidence="2">The sequence shown here is derived from an EMBL/GenBank/DDBJ whole genome shotgun (WGS) entry which is preliminary data.</text>
</comment>
<sequence length="148" mass="16291">MRRAALALCCLLTAVPALAEDLPQGPKAPPPEPLPDAICDIAKPDSGDWLLGRWVAPYSKWEFKREAQGLTWTLEQKPDINRDLGYKQGTVIDGKVSELSACTFRLTAVENGETAFNFEGVLTDGGKIYGYATNKAGQGARWILRRQR</sequence>
<proteinExistence type="predicted"/>
<evidence type="ECO:0000256" key="1">
    <source>
        <dbReference type="SAM" id="SignalP"/>
    </source>
</evidence>
<dbReference type="RefSeq" id="WP_009870756.1">
    <property type="nucleotide sequence ID" value="NZ_JXSL01000030.1"/>
</dbReference>
<dbReference type="OrthoDB" id="7357907at2"/>
<dbReference type="EMBL" id="JXSL01000030">
    <property type="protein sequence ID" value="KIL97089.1"/>
    <property type="molecule type" value="Genomic_DNA"/>
</dbReference>
<feature type="chain" id="PRO_5002159523" evidence="1">
    <location>
        <begin position="20"/>
        <end position="148"/>
    </location>
</feature>
<keyword evidence="3" id="KW-1185">Reference proteome</keyword>
<accession>A0A0C2YBK4</accession>
<organism evidence="2 3">
    <name type="scientific">Paramagnetospirillum magnetotacticum MS-1</name>
    <dbReference type="NCBI Taxonomy" id="272627"/>
    <lineage>
        <taxon>Bacteria</taxon>
        <taxon>Pseudomonadati</taxon>
        <taxon>Pseudomonadota</taxon>
        <taxon>Alphaproteobacteria</taxon>
        <taxon>Rhodospirillales</taxon>
        <taxon>Magnetospirillaceae</taxon>
        <taxon>Paramagnetospirillum</taxon>
    </lineage>
</organism>
<dbReference type="AlphaFoldDB" id="A0A0C2YBK4"/>
<evidence type="ECO:0000313" key="3">
    <source>
        <dbReference type="Proteomes" id="UP000031971"/>
    </source>
</evidence>
<feature type="signal peptide" evidence="1">
    <location>
        <begin position="1"/>
        <end position="19"/>
    </location>
</feature>